<evidence type="ECO:0000256" key="1">
    <source>
        <dbReference type="SAM" id="MobiDB-lite"/>
    </source>
</evidence>
<feature type="compositionally biased region" description="Basic and acidic residues" evidence="1">
    <location>
        <begin position="534"/>
        <end position="552"/>
    </location>
</feature>
<feature type="compositionally biased region" description="Low complexity" evidence="1">
    <location>
        <begin position="256"/>
        <end position="265"/>
    </location>
</feature>
<feature type="region of interest" description="Disordered" evidence="1">
    <location>
        <begin position="159"/>
        <end position="659"/>
    </location>
</feature>
<keyword evidence="3" id="KW-1185">Reference proteome</keyword>
<gene>
    <name evidence="2" type="ORF">VNI00_009470</name>
</gene>
<dbReference type="EMBL" id="JAYKXP010000035">
    <property type="protein sequence ID" value="KAK7040874.1"/>
    <property type="molecule type" value="Genomic_DNA"/>
</dbReference>
<dbReference type="Gene3D" id="1.10.10.60">
    <property type="entry name" value="Homeodomain-like"/>
    <property type="match status" value="1"/>
</dbReference>
<organism evidence="2 3">
    <name type="scientific">Paramarasmius palmivorus</name>
    <dbReference type="NCBI Taxonomy" id="297713"/>
    <lineage>
        <taxon>Eukaryota</taxon>
        <taxon>Fungi</taxon>
        <taxon>Dikarya</taxon>
        <taxon>Basidiomycota</taxon>
        <taxon>Agaricomycotina</taxon>
        <taxon>Agaricomycetes</taxon>
        <taxon>Agaricomycetidae</taxon>
        <taxon>Agaricales</taxon>
        <taxon>Marasmiineae</taxon>
        <taxon>Marasmiaceae</taxon>
        <taxon>Paramarasmius</taxon>
    </lineage>
</organism>
<feature type="compositionally biased region" description="Polar residues" evidence="1">
    <location>
        <begin position="439"/>
        <end position="453"/>
    </location>
</feature>
<sequence>MINALTLAHEILKEHGGKVLEIDYGADYVIFIPDDTLTLEGYQLYYTSSREPAKRKIQVKEVKFIIESLMAGTLVDRTHKRNRGGFPKEDDENLCAFLATTCPNGGRLGHKLYDNMITMHAHGFDHMWVLNHPASAWRERYKKNKNRLDERIRELMVELDVNPEGSDGEGRSDQGEGNDDDDYRPRKRLQRDEHDDDDDRNSLFGDAGGGDQVEPTQELDEEPGQAQDGQQTTQEEEDEVNDALQQVSHFTHPDPASSSSAQRLSRASRRHNDQNQADSVSVRHSIAPQTGTKSWPPVRRRRGIATAPPIRAYSGPERNVSPELSEDLTKGQVRNVTTTLLDPKPGEDMEANAEEEDQEDQQEQLNEEPDWSGTDLSSEDPRSSERPAPEREVEEEEDIQGIGDFEPFLHEFDPVAPSNVQTQRSAIRRPPLADVQPILSPTSVQSASITETDQVPPLPSGLPNNRRRNRVAQTDIPPRITRSRSKSVDPAPSNMQGAPPTTKKRGRPLKKELASDTQLGQIPEQGIEQAVLMHVDESEHEKDDVEMDVSKQEEDDDQVLHQLGMPYPQSSRQGTFVASQAREPVVSTPRSGKPRSSIHDSPSGSSSSGDPFPLDGTKAKAIRRRHEEEEKHTPYKPPQGTRAAEVAESLASQRPRRRG</sequence>
<feature type="compositionally biased region" description="Acidic residues" evidence="1">
    <location>
        <begin position="348"/>
        <end position="370"/>
    </location>
</feature>
<feature type="compositionally biased region" description="Basic and acidic residues" evidence="1">
    <location>
        <begin position="379"/>
        <end position="391"/>
    </location>
</feature>
<name>A0AAW0CM50_9AGAR</name>
<comment type="caution">
    <text evidence="2">The sequence shown here is derived from an EMBL/GenBank/DDBJ whole genome shotgun (WGS) entry which is preliminary data.</text>
</comment>
<evidence type="ECO:0000313" key="3">
    <source>
        <dbReference type="Proteomes" id="UP001383192"/>
    </source>
</evidence>
<reference evidence="2 3" key="1">
    <citation type="submission" date="2024-01" db="EMBL/GenBank/DDBJ databases">
        <title>A draft genome for a cacao thread blight-causing isolate of Paramarasmius palmivorus.</title>
        <authorList>
            <person name="Baruah I.K."/>
            <person name="Bukari Y."/>
            <person name="Amoako-Attah I."/>
            <person name="Meinhardt L.W."/>
            <person name="Bailey B.A."/>
            <person name="Cohen S.P."/>
        </authorList>
    </citation>
    <scope>NUCLEOTIDE SEQUENCE [LARGE SCALE GENOMIC DNA]</scope>
    <source>
        <strain evidence="2 3">GH-12</strain>
    </source>
</reference>
<dbReference type="CDD" id="cd11655">
    <property type="entry name" value="rap1_myb-like"/>
    <property type="match status" value="1"/>
</dbReference>
<proteinExistence type="predicted"/>
<protein>
    <submittedName>
        <fullName evidence="2">Uncharacterized protein</fullName>
    </submittedName>
</protein>
<feature type="compositionally biased region" description="Polar residues" evidence="1">
    <location>
        <begin position="568"/>
        <end position="578"/>
    </location>
</feature>
<feature type="compositionally biased region" description="Low complexity" evidence="1">
    <location>
        <begin position="599"/>
        <end position="616"/>
    </location>
</feature>
<evidence type="ECO:0000313" key="2">
    <source>
        <dbReference type="EMBL" id="KAK7040874.1"/>
    </source>
</evidence>
<dbReference type="Proteomes" id="UP001383192">
    <property type="component" value="Unassembled WGS sequence"/>
</dbReference>
<dbReference type="AlphaFoldDB" id="A0AAW0CM50"/>
<accession>A0AAW0CM50</accession>
<feature type="compositionally biased region" description="Low complexity" evidence="1">
    <location>
        <begin position="224"/>
        <end position="233"/>
    </location>
</feature>